<gene>
    <name evidence="1" type="ORF">FDZ14_34525</name>
</gene>
<name>A0A6M6E2C8_PRIMG</name>
<sequence length="78" mass="9147">MRAKTEKANHVVMFTATGEFYAHEVPGELTIGFFACPSCGVKVYHKKDHFFSRDHERTCTYVKEQFKRNSKRNVRGQY</sequence>
<proteinExistence type="predicted"/>
<dbReference type="EMBL" id="CP045275">
    <property type="protein sequence ID" value="QJX81223.1"/>
    <property type="molecule type" value="Genomic_DNA"/>
</dbReference>
<evidence type="ECO:0000313" key="1">
    <source>
        <dbReference type="EMBL" id="QJX81223.1"/>
    </source>
</evidence>
<accession>A0A6M6E2C8</accession>
<protein>
    <submittedName>
        <fullName evidence="1">Uncharacterized protein</fullName>
    </submittedName>
</protein>
<evidence type="ECO:0000313" key="2">
    <source>
        <dbReference type="Proteomes" id="UP000501076"/>
    </source>
</evidence>
<dbReference type="RefSeq" id="WP_171779203.1">
    <property type="nucleotide sequence ID" value="NZ_CP045275.1"/>
</dbReference>
<dbReference type="AlphaFoldDB" id="A0A6M6E2C8"/>
<reference evidence="1 2" key="1">
    <citation type="submission" date="2019-10" db="EMBL/GenBank/DDBJ databases">
        <title>Complete genome sequences for adaption low water activity.</title>
        <authorList>
            <person name="Zhao L."/>
            <person name="Zhong J."/>
        </authorList>
    </citation>
    <scope>NUCLEOTIDE SEQUENCE [LARGE SCALE GENOMIC DNA]</scope>
    <source>
        <strain evidence="1 2">FDU301</strain>
        <plasmid evidence="2">pfdu301c</plasmid>
    </source>
</reference>
<dbReference type="Proteomes" id="UP000501076">
    <property type="component" value="Plasmid pFDU301C"/>
</dbReference>
<keyword evidence="1" id="KW-0614">Plasmid</keyword>
<organism evidence="1 2">
    <name type="scientific">Priestia megaterium</name>
    <name type="common">Bacillus megaterium</name>
    <dbReference type="NCBI Taxonomy" id="1404"/>
    <lineage>
        <taxon>Bacteria</taxon>
        <taxon>Bacillati</taxon>
        <taxon>Bacillota</taxon>
        <taxon>Bacilli</taxon>
        <taxon>Bacillales</taxon>
        <taxon>Bacillaceae</taxon>
        <taxon>Priestia</taxon>
    </lineage>
</organism>
<geneLocation type="plasmid" evidence="2">
    <name>pfdu301c</name>
</geneLocation>